<evidence type="ECO:0000256" key="2">
    <source>
        <dbReference type="ARBA" id="ARBA00022692"/>
    </source>
</evidence>
<feature type="transmembrane region" description="Helical" evidence="6">
    <location>
        <begin position="184"/>
        <end position="202"/>
    </location>
</feature>
<dbReference type="SUPFAM" id="SSF103473">
    <property type="entry name" value="MFS general substrate transporter"/>
    <property type="match status" value="1"/>
</dbReference>
<feature type="transmembrane region" description="Helical" evidence="6">
    <location>
        <begin position="157"/>
        <end position="175"/>
    </location>
</feature>
<feature type="transmembrane region" description="Helical" evidence="6">
    <location>
        <begin position="96"/>
        <end position="116"/>
    </location>
</feature>
<sequence length="583" mass="64087">MDSLPRKPVEAAVPVTVGLGPDAASNSEKQHASVVAEPKAEQEGLGEPKEIEYVLSKQQLIIAYLAIFLLTFIQELTSGIFRVLNPFVTSAFARHSLTATTSVVSSVVGAVFYLPVAKLIEVWGRMQVLALMVGATILGIVLMASCNNVEAYCAAQVFYTIGTYGISFCITIFIADTSAIRNRAFLMGFIGSPVFATLWLYGPMSDSILRTIGFRWGFGLWAPVYLVVALPVLAALYNAERKASNRKCVDADISRTKHRSFLQKIVYYAKLFDIVGILILTTGLTFLLLAVSIYSYQANEWRSPLIICFLVFGTLLLPAFALYERYLSSSTFIPWFLFTNRTVISTNLMVLTLQIGQQLSNAYFISLLLVVFRQSITIATYIGNTYYIGATIQNILIGLLIRRFGHIKYFALCGGVPLVMLSVGLMIKFRTPDTSIGLVFLSQFINSLGGGILHPVEQITLMAESEHEHIPALLAIESTFAILGKGIGYALAAAIWTGMFKGRLVRYLPASELPNLESIYGSIKVQSSYPKGSDTFTAIANAYGDTQRAILVTSLGFFVATLAFTAMWRDINVNKMGGRQYKK</sequence>
<comment type="subcellular location">
    <subcellularLocation>
        <location evidence="1">Membrane</location>
        <topology evidence="1">Multi-pass membrane protein</topology>
    </subcellularLocation>
</comment>
<feature type="transmembrane region" description="Helical" evidence="6">
    <location>
        <begin position="214"/>
        <end position="237"/>
    </location>
</feature>
<name>A0A545VQH5_9HYPO</name>
<keyword evidence="8" id="KW-1185">Reference proteome</keyword>
<proteinExistence type="predicted"/>
<dbReference type="EMBL" id="SPUK01000016">
    <property type="protein sequence ID" value="TQV92228.1"/>
    <property type="molecule type" value="Genomic_DNA"/>
</dbReference>
<organism evidence="7 8">
    <name type="scientific">Cordyceps javanica</name>
    <dbReference type="NCBI Taxonomy" id="43265"/>
    <lineage>
        <taxon>Eukaryota</taxon>
        <taxon>Fungi</taxon>
        <taxon>Dikarya</taxon>
        <taxon>Ascomycota</taxon>
        <taxon>Pezizomycotina</taxon>
        <taxon>Sordariomycetes</taxon>
        <taxon>Hypocreomycetidae</taxon>
        <taxon>Hypocreales</taxon>
        <taxon>Cordycipitaceae</taxon>
        <taxon>Cordyceps</taxon>
    </lineage>
</organism>
<dbReference type="PANTHER" id="PTHR23501">
    <property type="entry name" value="MAJOR FACILITATOR SUPERFAMILY"/>
    <property type="match status" value="1"/>
</dbReference>
<dbReference type="Pfam" id="PF07690">
    <property type="entry name" value="MFS_1"/>
    <property type="match status" value="1"/>
</dbReference>
<feature type="transmembrane region" description="Helical" evidence="6">
    <location>
        <begin position="409"/>
        <end position="429"/>
    </location>
</feature>
<feature type="region of interest" description="Disordered" evidence="5">
    <location>
        <begin position="18"/>
        <end position="43"/>
    </location>
</feature>
<keyword evidence="2 6" id="KW-0812">Transmembrane</keyword>
<keyword evidence="4 6" id="KW-0472">Membrane</keyword>
<evidence type="ECO:0000256" key="6">
    <source>
        <dbReference type="SAM" id="Phobius"/>
    </source>
</evidence>
<reference evidence="7 8" key="1">
    <citation type="journal article" date="2019" name="Appl. Microbiol. Biotechnol.">
        <title>Genome sequence of Isaria javanica and comparative genome analysis insights into family S53 peptidase evolution in fungal entomopathogens.</title>
        <authorList>
            <person name="Lin R."/>
            <person name="Zhang X."/>
            <person name="Xin B."/>
            <person name="Zou M."/>
            <person name="Gao Y."/>
            <person name="Qin F."/>
            <person name="Hu Q."/>
            <person name="Xie B."/>
            <person name="Cheng X."/>
        </authorList>
    </citation>
    <scope>NUCLEOTIDE SEQUENCE [LARGE SCALE GENOMIC DNA]</scope>
    <source>
        <strain evidence="7 8">IJ1G</strain>
    </source>
</reference>
<evidence type="ECO:0000256" key="5">
    <source>
        <dbReference type="SAM" id="MobiDB-lite"/>
    </source>
</evidence>
<feature type="transmembrane region" description="Helical" evidence="6">
    <location>
        <begin position="474"/>
        <end position="496"/>
    </location>
</feature>
<evidence type="ECO:0000256" key="3">
    <source>
        <dbReference type="ARBA" id="ARBA00022989"/>
    </source>
</evidence>
<feature type="transmembrane region" description="Helical" evidence="6">
    <location>
        <begin position="128"/>
        <end position="145"/>
    </location>
</feature>
<evidence type="ECO:0000313" key="7">
    <source>
        <dbReference type="EMBL" id="TQV92228.1"/>
    </source>
</evidence>
<dbReference type="OrthoDB" id="4078873at2759"/>
<dbReference type="GO" id="GO:0022857">
    <property type="term" value="F:transmembrane transporter activity"/>
    <property type="evidence" value="ECO:0007669"/>
    <property type="project" value="InterPro"/>
</dbReference>
<dbReference type="AlphaFoldDB" id="A0A545VQH5"/>
<evidence type="ECO:0000256" key="1">
    <source>
        <dbReference type="ARBA" id="ARBA00004141"/>
    </source>
</evidence>
<comment type="caution">
    <text evidence="7">The sequence shown here is derived from an EMBL/GenBank/DDBJ whole genome shotgun (WGS) entry which is preliminary data.</text>
</comment>
<gene>
    <name evidence="7" type="ORF">IF1G_09300</name>
</gene>
<dbReference type="GO" id="GO:0005886">
    <property type="term" value="C:plasma membrane"/>
    <property type="evidence" value="ECO:0007669"/>
    <property type="project" value="TreeGrafter"/>
</dbReference>
<dbReference type="Proteomes" id="UP000315783">
    <property type="component" value="Unassembled WGS sequence"/>
</dbReference>
<evidence type="ECO:0000313" key="8">
    <source>
        <dbReference type="Proteomes" id="UP000315783"/>
    </source>
</evidence>
<feature type="transmembrane region" description="Helical" evidence="6">
    <location>
        <begin position="549"/>
        <end position="568"/>
    </location>
</feature>
<dbReference type="Gene3D" id="1.20.1250.20">
    <property type="entry name" value="MFS general substrate transporter like domains"/>
    <property type="match status" value="2"/>
</dbReference>
<dbReference type="PANTHER" id="PTHR23501:SF3">
    <property type="entry name" value="MAJOR FACILITATOR SUPERFAMILY (MFS) PROFILE DOMAIN-CONTAINING PROTEIN"/>
    <property type="match status" value="1"/>
</dbReference>
<evidence type="ECO:0000256" key="4">
    <source>
        <dbReference type="ARBA" id="ARBA00023136"/>
    </source>
</evidence>
<feature type="transmembrane region" description="Helical" evidence="6">
    <location>
        <begin position="61"/>
        <end position="84"/>
    </location>
</feature>
<accession>A0A545VQH5</accession>
<feature type="transmembrane region" description="Helical" evidence="6">
    <location>
        <begin position="362"/>
        <end position="388"/>
    </location>
</feature>
<keyword evidence="3 6" id="KW-1133">Transmembrane helix</keyword>
<dbReference type="InterPro" id="IPR011701">
    <property type="entry name" value="MFS"/>
</dbReference>
<feature type="transmembrane region" description="Helical" evidence="6">
    <location>
        <begin position="265"/>
        <end position="295"/>
    </location>
</feature>
<protein>
    <submittedName>
        <fullName evidence="7">Siderophore iron transporter</fullName>
    </submittedName>
</protein>
<dbReference type="InterPro" id="IPR036259">
    <property type="entry name" value="MFS_trans_sf"/>
</dbReference>
<feature type="transmembrane region" description="Helical" evidence="6">
    <location>
        <begin position="301"/>
        <end position="323"/>
    </location>
</feature>